<keyword evidence="1" id="KW-0812">Transmembrane</keyword>
<sequence length="154" mass="18327">MKRILKLLPWKKFFYLSVTVLPLIVICGFYGLYTNKFYFQKIDNYIFALLIMVHFIFIRVLKRVGSDESTQLNLLRNLEFAMYAILPVYIFKLAETLYILLTYFDYSEQVFPKTFLPVGAFILALQSFLIILTLTAFKHRRIRIGSYTLDRIHE</sequence>
<evidence type="ECO:0000313" key="3">
    <source>
        <dbReference type="Proteomes" id="UP000625780"/>
    </source>
</evidence>
<feature type="transmembrane region" description="Helical" evidence="1">
    <location>
        <begin position="45"/>
        <end position="61"/>
    </location>
</feature>
<feature type="transmembrane region" description="Helical" evidence="1">
    <location>
        <begin position="81"/>
        <end position="103"/>
    </location>
</feature>
<keyword evidence="1" id="KW-1133">Transmembrane helix</keyword>
<proteinExistence type="predicted"/>
<reference evidence="3" key="1">
    <citation type="journal article" date="2019" name="Int. J. Syst. Evol. Microbiol.">
        <title>The Global Catalogue of Microorganisms (GCM) 10K type strain sequencing project: providing services to taxonomists for standard genome sequencing and annotation.</title>
        <authorList>
            <consortium name="The Broad Institute Genomics Platform"/>
            <consortium name="The Broad Institute Genome Sequencing Center for Infectious Disease"/>
            <person name="Wu L."/>
            <person name="Ma J."/>
        </authorList>
    </citation>
    <scope>NUCLEOTIDE SEQUENCE [LARGE SCALE GENOMIC DNA]</scope>
    <source>
        <strain evidence="3">CGMCC 1.12606</strain>
    </source>
</reference>
<gene>
    <name evidence="2" type="ORF">GCM10011361_02230</name>
</gene>
<keyword evidence="1" id="KW-0472">Membrane</keyword>
<evidence type="ECO:0008006" key="4">
    <source>
        <dbReference type="Google" id="ProtNLM"/>
    </source>
</evidence>
<dbReference type="Proteomes" id="UP000625780">
    <property type="component" value="Unassembled WGS sequence"/>
</dbReference>
<comment type="caution">
    <text evidence="2">The sequence shown here is derived from an EMBL/GenBank/DDBJ whole genome shotgun (WGS) entry which is preliminary data.</text>
</comment>
<protein>
    <recommendedName>
        <fullName evidence="4">DUF2975 domain-containing protein</fullName>
    </recommendedName>
</protein>
<dbReference type="RefSeq" id="WP_188368868.1">
    <property type="nucleotide sequence ID" value="NZ_BMFH01000001.1"/>
</dbReference>
<evidence type="ECO:0000256" key="1">
    <source>
        <dbReference type="SAM" id="Phobius"/>
    </source>
</evidence>
<feature type="transmembrane region" description="Helical" evidence="1">
    <location>
        <begin position="12"/>
        <end position="33"/>
    </location>
</feature>
<name>A0ABQ1QP15_9FLAO</name>
<keyword evidence="3" id="KW-1185">Reference proteome</keyword>
<dbReference type="EMBL" id="BMFH01000001">
    <property type="protein sequence ID" value="GGD38632.1"/>
    <property type="molecule type" value="Genomic_DNA"/>
</dbReference>
<feature type="transmembrane region" description="Helical" evidence="1">
    <location>
        <begin position="115"/>
        <end position="137"/>
    </location>
</feature>
<evidence type="ECO:0000313" key="2">
    <source>
        <dbReference type="EMBL" id="GGD38632.1"/>
    </source>
</evidence>
<organism evidence="2 3">
    <name type="scientific">Muriicola marianensis</name>
    <dbReference type="NCBI Taxonomy" id="1324801"/>
    <lineage>
        <taxon>Bacteria</taxon>
        <taxon>Pseudomonadati</taxon>
        <taxon>Bacteroidota</taxon>
        <taxon>Flavobacteriia</taxon>
        <taxon>Flavobacteriales</taxon>
        <taxon>Flavobacteriaceae</taxon>
        <taxon>Muriicola</taxon>
    </lineage>
</organism>
<accession>A0ABQ1QP15</accession>